<comment type="pathway">
    <text evidence="2 8">Isoprenoid biosynthesis; isopentenyl diphosphate biosynthesis via DXP pathway; isopentenyl diphosphate from 1-deoxy-D-xylulose 5-phosphate: step 4/6.</text>
</comment>
<evidence type="ECO:0000256" key="8">
    <source>
        <dbReference type="HAMAP-Rule" id="MF_00107"/>
    </source>
</evidence>
<feature type="binding site" evidence="8">
    <location>
        <begin position="57"/>
        <end position="59"/>
    </location>
    <ligand>
        <name>4-CDP-2-C-methyl-D-erythritol 2-phosphate</name>
        <dbReference type="ChEBI" id="CHEBI:57919"/>
    </ligand>
</feature>
<dbReference type="Gene3D" id="3.30.1330.50">
    <property type="entry name" value="2-C-methyl-D-erythritol 2,4-cyclodiphosphate synthase"/>
    <property type="match status" value="1"/>
</dbReference>
<dbReference type="PANTHER" id="PTHR43181">
    <property type="entry name" value="2-C-METHYL-D-ERYTHRITOL 2,4-CYCLODIPHOSPHATE SYNTHASE, CHLOROPLASTIC"/>
    <property type="match status" value="1"/>
</dbReference>
<dbReference type="InterPro" id="IPR036571">
    <property type="entry name" value="MECDP_synthase_sf"/>
</dbReference>
<sequence length="160" mass="17592">MMRIGYGYDVHQLVEGRPLIIGGIELVHDKGLLGHSDADVLLHAITDAILGAVSLGDIGKFFPDDDPKYKGADSKILLKAAYQHVLDLGYEIRNLDATIIAEKPKFRPHIDAMRESIANVLNTDIFNVNVKATTNEKMGYLGRQEGIQAQAVVLLLKKTN</sequence>
<dbReference type="EMBL" id="PZJH01000012">
    <property type="protein sequence ID" value="RAK43620.1"/>
    <property type="molecule type" value="Genomic_DNA"/>
</dbReference>
<comment type="caution">
    <text evidence="11">The sequence shown here is derived from an EMBL/GenBank/DDBJ whole genome shotgun (WGS) entry which is preliminary data.</text>
</comment>
<feature type="binding site" evidence="8">
    <location>
        <position position="9"/>
    </location>
    <ligand>
        <name>a divalent metal cation</name>
        <dbReference type="ChEBI" id="CHEBI:60240"/>
    </ligand>
</feature>
<accession>A0A327ZMG1</accession>
<feature type="binding site" evidence="8">
    <location>
        <begin position="9"/>
        <end position="11"/>
    </location>
    <ligand>
        <name>4-CDP-2-C-methyl-D-erythritol 2-phosphate</name>
        <dbReference type="ChEBI" id="CHEBI:57919"/>
    </ligand>
</feature>
<dbReference type="Proteomes" id="UP000249808">
    <property type="component" value="Unassembled WGS sequence"/>
</dbReference>
<feature type="binding site" evidence="8">
    <location>
        <position position="143"/>
    </location>
    <ligand>
        <name>4-CDP-2-C-methyl-D-erythritol 2-phosphate</name>
        <dbReference type="ChEBI" id="CHEBI:57919"/>
    </ligand>
</feature>
<evidence type="ECO:0000256" key="6">
    <source>
        <dbReference type="ARBA" id="ARBA00023229"/>
    </source>
</evidence>
<comment type="similarity">
    <text evidence="3 8 9">Belongs to the IspF family.</text>
</comment>
<evidence type="ECO:0000256" key="9">
    <source>
        <dbReference type="RuleBase" id="RU004395"/>
    </source>
</evidence>
<dbReference type="FunFam" id="3.30.1330.50:FF:000001">
    <property type="entry name" value="2-C-methyl-D-erythritol 2,4-cyclodiphosphate synthase"/>
    <property type="match status" value="1"/>
</dbReference>
<dbReference type="UniPathway" id="UPA00056">
    <property type="reaction ID" value="UER00095"/>
</dbReference>
<evidence type="ECO:0000256" key="4">
    <source>
        <dbReference type="ARBA" id="ARBA00012579"/>
    </source>
</evidence>
<dbReference type="InterPro" id="IPR003526">
    <property type="entry name" value="MECDP_synthase"/>
</dbReference>
<feature type="binding site" evidence="8">
    <location>
        <begin position="62"/>
        <end position="66"/>
    </location>
    <ligand>
        <name>4-CDP-2-C-methyl-D-erythritol 2-phosphate</name>
        <dbReference type="ChEBI" id="CHEBI:57919"/>
    </ligand>
</feature>
<keyword evidence="6 8" id="KW-0414">Isoprene biosynthesis</keyword>
<dbReference type="PROSITE" id="PS01350">
    <property type="entry name" value="ISPF"/>
    <property type="match status" value="1"/>
</dbReference>
<keyword evidence="5 8" id="KW-0479">Metal-binding</keyword>
<feature type="binding site" evidence="8">
    <location>
        <position position="11"/>
    </location>
    <ligand>
        <name>a divalent metal cation</name>
        <dbReference type="ChEBI" id="CHEBI:60240"/>
    </ligand>
</feature>
<feature type="binding site" evidence="8">
    <location>
        <begin position="35"/>
        <end position="36"/>
    </location>
    <ligand>
        <name>4-CDP-2-C-methyl-D-erythritol 2-phosphate</name>
        <dbReference type="ChEBI" id="CHEBI:57919"/>
    </ligand>
</feature>
<dbReference type="AlphaFoldDB" id="A0A327ZMG1"/>
<dbReference type="Pfam" id="PF02542">
    <property type="entry name" value="YgbB"/>
    <property type="match status" value="1"/>
</dbReference>
<keyword evidence="12" id="KW-1185">Reference proteome</keyword>
<name>A0A327ZMG1_9STAP</name>
<evidence type="ECO:0000313" key="11">
    <source>
        <dbReference type="EMBL" id="RAK43620.1"/>
    </source>
</evidence>
<comment type="subunit">
    <text evidence="8">Homotrimer.</text>
</comment>
<dbReference type="NCBIfam" id="TIGR00151">
    <property type="entry name" value="ispF"/>
    <property type="match status" value="1"/>
</dbReference>
<proteinExistence type="inferred from homology"/>
<evidence type="ECO:0000256" key="2">
    <source>
        <dbReference type="ARBA" id="ARBA00004709"/>
    </source>
</evidence>
<dbReference type="RefSeq" id="WP_111717462.1">
    <property type="nucleotide sequence ID" value="NZ_JBHSSR010000005.1"/>
</dbReference>
<feature type="site" description="Transition state stabilizer" evidence="8">
    <location>
        <position position="35"/>
    </location>
</feature>
<feature type="binding site" evidence="8">
    <location>
        <begin position="133"/>
        <end position="136"/>
    </location>
    <ligand>
        <name>4-CDP-2-C-methyl-D-erythritol 2-phosphate</name>
        <dbReference type="ChEBI" id="CHEBI:57919"/>
    </ligand>
</feature>
<reference evidence="11 12" key="1">
    <citation type="journal article" date="2018" name="Front. Microbiol.">
        <title>Description and Comparative Genomics of Macrococcus caseolyticus subsp. hominis subsp. nov., Macrococcus goetzii sp. nov., Macrococcus epidermidis sp. nov., and Macrococcus bohemicus sp. nov., Novel Macrococci From Human Clinical Material With Virulence Potential and Suspected Uptake of Foreign DNA by Natural Transformation.</title>
        <authorList>
            <person name="Maslanova I."/>
            <person name="Wertheimer Z."/>
            <person name="Sedlacek I."/>
            <person name="Svec P."/>
            <person name="Indrakova A."/>
            <person name="Kovarovic V."/>
            <person name="Schumann P."/>
            <person name="Sproer C."/>
            <person name="Kralova S."/>
            <person name="Sedo O."/>
            <person name="Kristofova L."/>
            <person name="Vrbovska V."/>
            <person name="Fuzik T."/>
            <person name="Petras P."/>
            <person name="Zdrahal Z."/>
            <person name="Ruzickova V."/>
            <person name="Doskar J."/>
            <person name="Pantucek R."/>
        </authorList>
    </citation>
    <scope>NUCLEOTIDE SEQUENCE [LARGE SCALE GENOMIC DNA]</scope>
    <source>
        <strain evidence="11 12">01/688</strain>
    </source>
</reference>
<feature type="domain" description="2-C-methyl-D-erythritol 2,4-cyclodiphosphate synthase" evidence="10">
    <location>
        <begin position="2"/>
        <end position="155"/>
    </location>
</feature>
<keyword evidence="7 8" id="KW-0456">Lyase</keyword>
<evidence type="ECO:0000256" key="1">
    <source>
        <dbReference type="ARBA" id="ARBA00000200"/>
    </source>
</evidence>
<organism evidence="11 12">
    <name type="scientific">Macrococcus epidermidis</name>
    <dbReference type="NCBI Taxonomy" id="1902580"/>
    <lineage>
        <taxon>Bacteria</taxon>
        <taxon>Bacillati</taxon>
        <taxon>Bacillota</taxon>
        <taxon>Bacilli</taxon>
        <taxon>Bacillales</taxon>
        <taxon>Staphylococcaceae</taxon>
        <taxon>Macrococcus</taxon>
    </lineage>
</organism>
<dbReference type="HAMAP" id="MF_00107">
    <property type="entry name" value="IspF"/>
    <property type="match status" value="1"/>
</dbReference>
<dbReference type="GO" id="GO:0019288">
    <property type="term" value="P:isopentenyl diphosphate biosynthetic process, methylerythritol 4-phosphate pathway"/>
    <property type="evidence" value="ECO:0007669"/>
    <property type="project" value="UniProtKB-UniRule"/>
</dbReference>
<dbReference type="GO" id="GO:0016114">
    <property type="term" value="P:terpenoid biosynthetic process"/>
    <property type="evidence" value="ECO:0007669"/>
    <property type="project" value="InterPro"/>
</dbReference>
<dbReference type="PANTHER" id="PTHR43181:SF1">
    <property type="entry name" value="2-C-METHYL-D-ERYTHRITOL 2,4-CYCLODIPHOSPHATE SYNTHASE, CHLOROPLASTIC"/>
    <property type="match status" value="1"/>
</dbReference>
<feature type="binding site" evidence="8">
    <location>
        <position position="43"/>
    </location>
    <ligand>
        <name>a divalent metal cation</name>
        <dbReference type="ChEBI" id="CHEBI:60240"/>
    </ligand>
</feature>
<evidence type="ECO:0000256" key="7">
    <source>
        <dbReference type="ARBA" id="ARBA00023239"/>
    </source>
</evidence>
<feature type="site" description="Transition state stabilizer" evidence="8">
    <location>
        <position position="134"/>
    </location>
</feature>
<evidence type="ECO:0000259" key="10">
    <source>
        <dbReference type="Pfam" id="PF02542"/>
    </source>
</evidence>
<evidence type="ECO:0000256" key="5">
    <source>
        <dbReference type="ARBA" id="ARBA00022723"/>
    </source>
</evidence>
<comment type="catalytic activity">
    <reaction evidence="1 8 9">
        <text>4-CDP-2-C-methyl-D-erythritol 2-phosphate = 2-C-methyl-D-erythritol 2,4-cyclic diphosphate + CMP</text>
        <dbReference type="Rhea" id="RHEA:23864"/>
        <dbReference type="ChEBI" id="CHEBI:57919"/>
        <dbReference type="ChEBI" id="CHEBI:58483"/>
        <dbReference type="ChEBI" id="CHEBI:60377"/>
        <dbReference type="EC" id="4.6.1.12"/>
    </reaction>
</comment>
<evidence type="ECO:0000256" key="3">
    <source>
        <dbReference type="ARBA" id="ARBA00008480"/>
    </source>
</evidence>
<dbReference type="SUPFAM" id="SSF69765">
    <property type="entry name" value="IpsF-like"/>
    <property type="match status" value="1"/>
</dbReference>
<dbReference type="GO" id="GO:0046872">
    <property type="term" value="F:metal ion binding"/>
    <property type="evidence" value="ECO:0007669"/>
    <property type="project" value="UniProtKB-KW"/>
</dbReference>
<comment type="caution">
    <text evidence="8">Lacks conserved residue(s) required for the propagation of feature annotation.</text>
</comment>
<evidence type="ECO:0000313" key="12">
    <source>
        <dbReference type="Proteomes" id="UP000249808"/>
    </source>
</evidence>
<protein>
    <recommendedName>
        <fullName evidence="4 8">2-C-methyl-D-erythritol 2,4-cyclodiphosphate synthase</fullName>
        <shortName evidence="8">MECDP-synthase</shortName>
        <shortName evidence="8">MECPP-synthase</shortName>
        <shortName evidence="8">MECPS</shortName>
        <ecNumber evidence="4 8">4.6.1.12</ecNumber>
    </recommendedName>
</protein>
<dbReference type="GO" id="GO:0008685">
    <property type="term" value="F:2-C-methyl-D-erythritol 2,4-cyclodiphosphate synthase activity"/>
    <property type="evidence" value="ECO:0007669"/>
    <property type="project" value="UniProtKB-UniRule"/>
</dbReference>
<gene>
    <name evidence="8" type="primary">ispF</name>
    <name evidence="11" type="ORF">BHU61_12870</name>
</gene>
<dbReference type="CDD" id="cd00554">
    <property type="entry name" value="MECDP_synthase"/>
    <property type="match status" value="1"/>
</dbReference>
<comment type="function">
    <text evidence="8">Involved in the biosynthesis of isopentenyl diphosphate (IPP) and dimethylallyl diphosphate (DMAPP), two major building blocks of isoprenoid compounds. Catalyzes the conversion of 4-diphosphocytidyl-2-C-methyl-D-erythritol 2-phosphate (CDP-ME2P) to 2-C-methyl-D-erythritol 2,4-cyclodiphosphate (ME-CPP) with a corresponding release of cytidine 5-monophosphate (CMP).</text>
</comment>
<comment type="cofactor">
    <cofactor evidence="8">
        <name>a divalent metal cation</name>
        <dbReference type="ChEBI" id="CHEBI:60240"/>
    </cofactor>
    <text evidence="8">Binds 1 divalent metal cation per subunit.</text>
</comment>
<dbReference type="InterPro" id="IPR020555">
    <property type="entry name" value="MECDP_synthase_CS"/>
</dbReference>
<dbReference type="EC" id="4.6.1.12" evidence="4 8"/>